<name>A0A0F9F749_9ZZZZ</name>
<dbReference type="EMBL" id="LAZR01031660">
    <property type="protein sequence ID" value="KKL53085.1"/>
    <property type="molecule type" value="Genomic_DNA"/>
</dbReference>
<gene>
    <name evidence="2" type="ORF">LCGC14_2278950</name>
</gene>
<evidence type="ECO:0000256" key="1">
    <source>
        <dbReference type="SAM" id="MobiDB-lite"/>
    </source>
</evidence>
<feature type="region of interest" description="Disordered" evidence="1">
    <location>
        <begin position="59"/>
        <end position="87"/>
    </location>
</feature>
<comment type="caution">
    <text evidence="2">The sequence shown here is derived from an EMBL/GenBank/DDBJ whole genome shotgun (WGS) entry which is preliminary data.</text>
</comment>
<dbReference type="AlphaFoldDB" id="A0A0F9F749"/>
<reference evidence="2" key="1">
    <citation type="journal article" date="2015" name="Nature">
        <title>Complex archaea that bridge the gap between prokaryotes and eukaryotes.</title>
        <authorList>
            <person name="Spang A."/>
            <person name="Saw J.H."/>
            <person name="Jorgensen S.L."/>
            <person name="Zaremba-Niedzwiedzka K."/>
            <person name="Martijn J."/>
            <person name="Lind A.E."/>
            <person name="van Eijk R."/>
            <person name="Schleper C."/>
            <person name="Guy L."/>
            <person name="Ettema T.J."/>
        </authorList>
    </citation>
    <scope>NUCLEOTIDE SEQUENCE</scope>
</reference>
<organism evidence="2">
    <name type="scientific">marine sediment metagenome</name>
    <dbReference type="NCBI Taxonomy" id="412755"/>
    <lineage>
        <taxon>unclassified sequences</taxon>
        <taxon>metagenomes</taxon>
        <taxon>ecological metagenomes</taxon>
    </lineage>
</organism>
<protein>
    <submittedName>
        <fullName evidence="2">Uncharacterized protein</fullName>
    </submittedName>
</protein>
<evidence type="ECO:0000313" key="2">
    <source>
        <dbReference type="EMBL" id="KKL53085.1"/>
    </source>
</evidence>
<sequence>MTTILTHEEVTLAQKGFTNIAGFSFREPQVRHSIRRNLRELNPLSEDIKATLDDIRNEQIKKGKDGKPRRKRVAGGQNGQELAKEGGWDWVSGGQATSEILQRAFLDKEMEIRVYSIEDEWLTPCWRYYVDRIRSDQSLREEYYLTYKDTRHIEYAIAVEEEEEEPLEHLDKQEEEENV</sequence>
<accession>A0A0F9F749</accession>
<proteinExistence type="predicted"/>